<accession>A0AAD7ZR71</accession>
<gene>
    <name evidence="1" type="ORF">L9F63_003047</name>
</gene>
<proteinExistence type="predicted"/>
<reference evidence="1" key="2">
    <citation type="submission" date="2023-05" db="EMBL/GenBank/DDBJ databases">
        <authorList>
            <person name="Fouks B."/>
        </authorList>
    </citation>
    <scope>NUCLEOTIDE SEQUENCE</scope>
    <source>
        <strain evidence="1">Stay&amp;Tobe</strain>
        <tissue evidence="1">Testes</tissue>
    </source>
</reference>
<dbReference type="AlphaFoldDB" id="A0AAD7ZR71"/>
<keyword evidence="2" id="KW-1185">Reference proteome</keyword>
<reference evidence="1" key="1">
    <citation type="journal article" date="2023" name="IScience">
        <title>Live-bearing cockroach genome reveals convergent evolutionary mechanisms linked to viviparity in insects and beyond.</title>
        <authorList>
            <person name="Fouks B."/>
            <person name="Harrison M.C."/>
            <person name="Mikhailova A.A."/>
            <person name="Marchal E."/>
            <person name="English S."/>
            <person name="Carruthers M."/>
            <person name="Jennings E.C."/>
            <person name="Chiamaka E.L."/>
            <person name="Frigard R.A."/>
            <person name="Pippel M."/>
            <person name="Attardo G.M."/>
            <person name="Benoit J.B."/>
            <person name="Bornberg-Bauer E."/>
            <person name="Tobe S.S."/>
        </authorList>
    </citation>
    <scope>NUCLEOTIDE SEQUENCE</scope>
    <source>
        <strain evidence="1">Stay&amp;Tobe</strain>
    </source>
</reference>
<feature type="non-terminal residue" evidence="1">
    <location>
        <position position="51"/>
    </location>
</feature>
<dbReference type="EMBL" id="JASPKZ010007295">
    <property type="protein sequence ID" value="KAJ9585156.1"/>
    <property type="molecule type" value="Genomic_DNA"/>
</dbReference>
<dbReference type="Proteomes" id="UP001233999">
    <property type="component" value="Unassembled WGS sequence"/>
</dbReference>
<name>A0AAD7ZR71_DIPPU</name>
<comment type="caution">
    <text evidence="1">The sequence shown here is derived from an EMBL/GenBank/DDBJ whole genome shotgun (WGS) entry which is preliminary data.</text>
</comment>
<sequence>VSELFFVMEWSKCKVEKLAELHEQETVLWNITHSSHKNCNNRNDALQRISD</sequence>
<evidence type="ECO:0000313" key="2">
    <source>
        <dbReference type="Proteomes" id="UP001233999"/>
    </source>
</evidence>
<organism evidence="1 2">
    <name type="scientific">Diploptera punctata</name>
    <name type="common">Pacific beetle cockroach</name>
    <dbReference type="NCBI Taxonomy" id="6984"/>
    <lineage>
        <taxon>Eukaryota</taxon>
        <taxon>Metazoa</taxon>
        <taxon>Ecdysozoa</taxon>
        <taxon>Arthropoda</taxon>
        <taxon>Hexapoda</taxon>
        <taxon>Insecta</taxon>
        <taxon>Pterygota</taxon>
        <taxon>Neoptera</taxon>
        <taxon>Polyneoptera</taxon>
        <taxon>Dictyoptera</taxon>
        <taxon>Blattodea</taxon>
        <taxon>Blaberoidea</taxon>
        <taxon>Blaberidae</taxon>
        <taxon>Diplopterinae</taxon>
        <taxon>Diploptera</taxon>
    </lineage>
</organism>
<feature type="non-terminal residue" evidence="1">
    <location>
        <position position="1"/>
    </location>
</feature>
<protein>
    <submittedName>
        <fullName evidence="1">Uncharacterized protein</fullName>
    </submittedName>
</protein>
<evidence type="ECO:0000313" key="1">
    <source>
        <dbReference type="EMBL" id="KAJ9585156.1"/>
    </source>
</evidence>